<reference evidence="1 2" key="2">
    <citation type="journal article" date="2012" name="PLoS Pathog.">
        <title>Diverse lifestyles and strategies of plant pathogenesis encoded in the genomes of eighteen Dothideomycetes fungi.</title>
        <authorList>
            <person name="Ohm R.A."/>
            <person name="Feau N."/>
            <person name="Henrissat B."/>
            <person name="Schoch C.L."/>
            <person name="Horwitz B.A."/>
            <person name="Barry K.W."/>
            <person name="Condon B.J."/>
            <person name="Copeland A.C."/>
            <person name="Dhillon B."/>
            <person name="Glaser F."/>
            <person name="Hesse C.N."/>
            <person name="Kosti I."/>
            <person name="LaButti K."/>
            <person name="Lindquist E.A."/>
            <person name="Lucas S."/>
            <person name="Salamov A.A."/>
            <person name="Bradshaw R.E."/>
            <person name="Ciuffetti L."/>
            <person name="Hamelin R.C."/>
            <person name="Kema G.H.J."/>
            <person name="Lawrence C."/>
            <person name="Scott J.A."/>
            <person name="Spatafora J.W."/>
            <person name="Turgeon B.G."/>
            <person name="de Wit P.J.G.M."/>
            <person name="Zhong S."/>
            <person name="Goodwin S.B."/>
            <person name="Grigoriev I.V."/>
        </authorList>
    </citation>
    <scope>NUCLEOTIDE SEQUENCE [LARGE SCALE GENOMIC DNA]</scope>
    <source>
        <strain evidence="2">NZE10 / CBS 128990</strain>
    </source>
</reference>
<gene>
    <name evidence="1" type="ORF">DOTSEDRAFT_178513</name>
</gene>
<dbReference type="OMA" id="DTHLIVC"/>
<evidence type="ECO:0000313" key="2">
    <source>
        <dbReference type="Proteomes" id="UP000016933"/>
    </source>
</evidence>
<evidence type="ECO:0000313" key="1">
    <source>
        <dbReference type="EMBL" id="EME41118.1"/>
    </source>
</evidence>
<dbReference type="Proteomes" id="UP000016933">
    <property type="component" value="Unassembled WGS sequence"/>
</dbReference>
<sequence length="242" mass="26881">MAPGPVVFEMASMQDFIRYVLAQHTQPSTMVVCSTKEAFLQALQLEAKSDPSTTGGRQKDTTVDEAALAKRLLYTPTLRLLSTARTLKLAFCHDVTHLRAYLATYSNTILQRREESDTALRQPDVTPTLAISNPIQLHESTSAFSAQGLNRTFSVAVEAAHQTQSRLVIAEVPYLSATVEHDEDADPIPPDNPRKPWDEEVSILNVTTKRLGELSSGRKVKVRTIASRWCTFQQLPSLDDMI</sequence>
<name>N1PER4_DOTSN</name>
<dbReference type="EMBL" id="KB446543">
    <property type="protein sequence ID" value="EME41118.1"/>
    <property type="molecule type" value="Genomic_DNA"/>
</dbReference>
<dbReference type="OrthoDB" id="5391496at2759"/>
<protein>
    <submittedName>
        <fullName evidence="1">Uncharacterized protein</fullName>
    </submittedName>
</protein>
<dbReference type="HOGENOM" id="CLU_071085_0_0_1"/>
<keyword evidence="2" id="KW-1185">Reference proteome</keyword>
<proteinExistence type="predicted"/>
<reference evidence="2" key="1">
    <citation type="journal article" date="2012" name="PLoS Genet.">
        <title>The genomes of the fungal plant pathogens Cladosporium fulvum and Dothistroma septosporum reveal adaptation to different hosts and lifestyles but also signatures of common ancestry.</title>
        <authorList>
            <person name="de Wit P.J.G.M."/>
            <person name="van der Burgt A."/>
            <person name="Oekmen B."/>
            <person name="Stergiopoulos I."/>
            <person name="Abd-Elsalam K.A."/>
            <person name="Aerts A.L."/>
            <person name="Bahkali A.H."/>
            <person name="Beenen H.G."/>
            <person name="Chettri P."/>
            <person name="Cox M.P."/>
            <person name="Datema E."/>
            <person name="de Vries R.P."/>
            <person name="Dhillon B."/>
            <person name="Ganley A.R."/>
            <person name="Griffiths S.A."/>
            <person name="Guo Y."/>
            <person name="Hamelin R.C."/>
            <person name="Henrissat B."/>
            <person name="Kabir M.S."/>
            <person name="Jashni M.K."/>
            <person name="Kema G."/>
            <person name="Klaubauf S."/>
            <person name="Lapidus A."/>
            <person name="Levasseur A."/>
            <person name="Lindquist E."/>
            <person name="Mehrabi R."/>
            <person name="Ohm R.A."/>
            <person name="Owen T.J."/>
            <person name="Salamov A."/>
            <person name="Schwelm A."/>
            <person name="Schijlen E."/>
            <person name="Sun H."/>
            <person name="van den Burg H.A."/>
            <person name="van Ham R.C.H.J."/>
            <person name="Zhang S."/>
            <person name="Goodwin S.B."/>
            <person name="Grigoriev I.V."/>
            <person name="Collemare J."/>
            <person name="Bradshaw R.E."/>
        </authorList>
    </citation>
    <scope>NUCLEOTIDE SEQUENCE [LARGE SCALE GENOMIC DNA]</scope>
    <source>
        <strain evidence="2">NZE10 / CBS 128990</strain>
    </source>
</reference>
<organism evidence="1 2">
    <name type="scientific">Dothistroma septosporum (strain NZE10 / CBS 128990)</name>
    <name type="common">Red band needle blight fungus</name>
    <name type="synonym">Mycosphaerella pini</name>
    <dbReference type="NCBI Taxonomy" id="675120"/>
    <lineage>
        <taxon>Eukaryota</taxon>
        <taxon>Fungi</taxon>
        <taxon>Dikarya</taxon>
        <taxon>Ascomycota</taxon>
        <taxon>Pezizomycotina</taxon>
        <taxon>Dothideomycetes</taxon>
        <taxon>Dothideomycetidae</taxon>
        <taxon>Mycosphaerellales</taxon>
        <taxon>Mycosphaerellaceae</taxon>
        <taxon>Dothistroma</taxon>
    </lineage>
</organism>
<accession>N1PER4</accession>
<dbReference type="AlphaFoldDB" id="N1PER4"/>
<dbReference type="eggNOG" id="ENOG502SDG8">
    <property type="taxonomic scope" value="Eukaryota"/>
</dbReference>